<evidence type="ECO:0000256" key="1">
    <source>
        <dbReference type="SAM" id="Phobius"/>
    </source>
</evidence>
<evidence type="ECO:0000313" key="3">
    <source>
        <dbReference type="Proteomes" id="UP001054837"/>
    </source>
</evidence>
<feature type="transmembrane region" description="Helical" evidence="1">
    <location>
        <begin position="6"/>
        <end position="26"/>
    </location>
</feature>
<sequence>MALESWIVSGIFTLCLILFCAKWKVIMSMNMDHGSRTVFGKLEGIWEGHTLLSTFSSQKVNFSIIAIYCAHGHGSRELEGIWEVHTLSDTFSSLTVTFSIISIYCAHHHESKELDVIWDDYACPTERF</sequence>
<dbReference type="EMBL" id="BPLQ01002772">
    <property type="protein sequence ID" value="GIX95624.1"/>
    <property type="molecule type" value="Genomic_DNA"/>
</dbReference>
<accession>A0AAV4PIA0</accession>
<protein>
    <submittedName>
        <fullName evidence="2">Uncharacterized protein</fullName>
    </submittedName>
</protein>
<keyword evidence="3" id="KW-1185">Reference proteome</keyword>
<comment type="caution">
    <text evidence="2">The sequence shown here is derived from an EMBL/GenBank/DDBJ whole genome shotgun (WGS) entry which is preliminary data.</text>
</comment>
<reference evidence="2 3" key="1">
    <citation type="submission" date="2021-06" db="EMBL/GenBank/DDBJ databases">
        <title>Caerostris darwini draft genome.</title>
        <authorList>
            <person name="Kono N."/>
            <person name="Arakawa K."/>
        </authorList>
    </citation>
    <scope>NUCLEOTIDE SEQUENCE [LARGE SCALE GENOMIC DNA]</scope>
</reference>
<evidence type="ECO:0000313" key="2">
    <source>
        <dbReference type="EMBL" id="GIX95624.1"/>
    </source>
</evidence>
<proteinExistence type="predicted"/>
<organism evidence="2 3">
    <name type="scientific">Caerostris darwini</name>
    <dbReference type="NCBI Taxonomy" id="1538125"/>
    <lineage>
        <taxon>Eukaryota</taxon>
        <taxon>Metazoa</taxon>
        <taxon>Ecdysozoa</taxon>
        <taxon>Arthropoda</taxon>
        <taxon>Chelicerata</taxon>
        <taxon>Arachnida</taxon>
        <taxon>Araneae</taxon>
        <taxon>Araneomorphae</taxon>
        <taxon>Entelegynae</taxon>
        <taxon>Araneoidea</taxon>
        <taxon>Araneidae</taxon>
        <taxon>Caerostris</taxon>
    </lineage>
</organism>
<name>A0AAV4PIA0_9ARAC</name>
<dbReference type="AlphaFoldDB" id="A0AAV4PIA0"/>
<gene>
    <name evidence="2" type="ORF">CDAR_192171</name>
</gene>
<keyword evidence="1" id="KW-1133">Transmembrane helix</keyword>
<keyword evidence="1" id="KW-0812">Transmembrane</keyword>
<keyword evidence="1" id="KW-0472">Membrane</keyword>
<dbReference type="Proteomes" id="UP001054837">
    <property type="component" value="Unassembled WGS sequence"/>
</dbReference>